<protein>
    <submittedName>
        <fullName evidence="2">Uncharacterized protein</fullName>
    </submittedName>
</protein>
<dbReference type="EMBL" id="VSSQ01055490">
    <property type="protein sequence ID" value="MPN09385.1"/>
    <property type="molecule type" value="Genomic_DNA"/>
</dbReference>
<organism evidence="2">
    <name type="scientific">bioreactor metagenome</name>
    <dbReference type="NCBI Taxonomy" id="1076179"/>
    <lineage>
        <taxon>unclassified sequences</taxon>
        <taxon>metagenomes</taxon>
        <taxon>ecological metagenomes</taxon>
    </lineage>
</organism>
<dbReference type="AlphaFoldDB" id="A0A645F4W3"/>
<reference evidence="2" key="1">
    <citation type="submission" date="2019-08" db="EMBL/GenBank/DDBJ databases">
        <authorList>
            <person name="Kucharzyk K."/>
            <person name="Murdoch R.W."/>
            <person name="Higgins S."/>
            <person name="Loffler F."/>
        </authorList>
    </citation>
    <scope>NUCLEOTIDE SEQUENCE</scope>
</reference>
<gene>
    <name evidence="2" type="ORF">SDC9_156675</name>
</gene>
<feature type="region of interest" description="Disordered" evidence="1">
    <location>
        <begin position="51"/>
        <end position="78"/>
    </location>
</feature>
<accession>A0A645F4W3</accession>
<proteinExistence type="predicted"/>
<sequence>MRQPFEINLLIVIFRRNGNGLKPQPAPVAGFERALGDQLRRIPHRIAVIVRARQQKRHRRRPPGRGFHPHKGTAAAPPVDQRFLLQQFKRLAQRFARHAEFGGKLTLGLSGDRYSGD</sequence>
<feature type="compositionally biased region" description="Basic residues" evidence="1">
    <location>
        <begin position="53"/>
        <end position="71"/>
    </location>
</feature>
<evidence type="ECO:0000313" key="2">
    <source>
        <dbReference type="EMBL" id="MPN09385.1"/>
    </source>
</evidence>
<evidence type="ECO:0000256" key="1">
    <source>
        <dbReference type="SAM" id="MobiDB-lite"/>
    </source>
</evidence>
<comment type="caution">
    <text evidence="2">The sequence shown here is derived from an EMBL/GenBank/DDBJ whole genome shotgun (WGS) entry which is preliminary data.</text>
</comment>
<name>A0A645F4W3_9ZZZZ</name>